<organism evidence="1">
    <name type="scientific">uncultured Caudovirales phage</name>
    <dbReference type="NCBI Taxonomy" id="2100421"/>
    <lineage>
        <taxon>Viruses</taxon>
        <taxon>Duplodnaviria</taxon>
        <taxon>Heunggongvirae</taxon>
        <taxon>Uroviricota</taxon>
        <taxon>Caudoviricetes</taxon>
        <taxon>Peduoviridae</taxon>
        <taxon>Maltschvirus</taxon>
        <taxon>Maltschvirus maltsch</taxon>
    </lineage>
</organism>
<protein>
    <submittedName>
        <fullName evidence="1">Uncharacterized protein</fullName>
    </submittedName>
</protein>
<gene>
    <name evidence="2" type="ORF">UFOVP1413_5</name>
    <name evidence="1" type="ORF">UFOVP893_34</name>
</gene>
<accession>A0A6J5PAU7</accession>
<proteinExistence type="predicted"/>
<sequence length="274" mass="30922">MKITSNIETVTPEMAMEWLTAETNLNNRKLKPPVVRKYVRDMSDRNWLFNGDTIKFDWNGKLLDGQHRLHALIATNRTTEFNIVRNLDPDAYKSIDIGARRTTGDIMQHAGSKYGTSAAAAAKVLHWYESGQKDFTAMQSVAELVAVYGRHPDLEGHVARYNNTPAVRKKLRVGAAWPAFTYLVGATFSAELEEFVAGISDGTNLNGVGIGKGDPRHTAREWFLNRVYRRASTNDERFCIITKAWNAFIEGRSMQSISYRFNEAPPVLIVSRPR</sequence>
<dbReference type="EMBL" id="LR797364">
    <property type="protein sequence ID" value="CAB4210285.1"/>
    <property type="molecule type" value="Genomic_DNA"/>
</dbReference>
<name>A0A6J5PAU7_9CAUD</name>
<evidence type="ECO:0000313" key="1">
    <source>
        <dbReference type="EMBL" id="CAB4169019.1"/>
    </source>
</evidence>
<reference evidence="1" key="1">
    <citation type="submission" date="2020-05" db="EMBL/GenBank/DDBJ databases">
        <authorList>
            <person name="Chiriac C."/>
            <person name="Salcher M."/>
            <person name="Ghai R."/>
            <person name="Kavagutti S V."/>
        </authorList>
    </citation>
    <scope>NUCLEOTIDE SEQUENCE</scope>
</reference>
<evidence type="ECO:0000313" key="2">
    <source>
        <dbReference type="EMBL" id="CAB4210285.1"/>
    </source>
</evidence>
<dbReference type="EMBL" id="LR796841">
    <property type="protein sequence ID" value="CAB4169019.1"/>
    <property type="molecule type" value="Genomic_DNA"/>
</dbReference>